<dbReference type="GO" id="GO:0006629">
    <property type="term" value="P:lipid metabolic process"/>
    <property type="evidence" value="ECO:0007669"/>
    <property type="project" value="TreeGrafter"/>
</dbReference>
<keyword evidence="1" id="KW-0732">Signal</keyword>
<feature type="signal peptide" evidence="1">
    <location>
        <begin position="1"/>
        <end position="21"/>
    </location>
</feature>
<organism evidence="2 3">
    <name type="scientific">Microthyrium microscopicum</name>
    <dbReference type="NCBI Taxonomy" id="703497"/>
    <lineage>
        <taxon>Eukaryota</taxon>
        <taxon>Fungi</taxon>
        <taxon>Dikarya</taxon>
        <taxon>Ascomycota</taxon>
        <taxon>Pezizomycotina</taxon>
        <taxon>Dothideomycetes</taxon>
        <taxon>Dothideomycetes incertae sedis</taxon>
        <taxon>Microthyriales</taxon>
        <taxon>Microthyriaceae</taxon>
        <taxon>Microthyrium</taxon>
    </lineage>
</organism>
<dbReference type="SUPFAM" id="SSF52266">
    <property type="entry name" value="SGNH hydrolase"/>
    <property type="match status" value="1"/>
</dbReference>
<dbReference type="PANTHER" id="PTHR37981:SF1">
    <property type="entry name" value="SGNH HYDROLASE-TYPE ESTERASE DOMAIN-CONTAINING PROTEIN"/>
    <property type="match status" value="1"/>
</dbReference>
<dbReference type="InterPro" id="IPR036514">
    <property type="entry name" value="SGNH_hydro_sf"/>
</dbReference>
<keyword evidence="2" id="KW-0378">Hydrolase</keyword>
<name>A0A6A6US43_9PEZI</name>
<dbReference type="OrthoDB" id="21678at2759"/>
<feature type="chain" id="PRO_5025549551" evidence="1">
    <location>
        <begin position="22"/>
        <end position="440"/>
    </location>
</feature>
<reference evidence="2" key="1">
    <citation type="journal article" date="2020" name="Stud. Mycol.">
        <title>101 Dothideomycetes genomes: a test case for predicting lifestyles and emergence of pathogens.</title>
        <authorList>
            <person name="Haridas S."/>
            <person name="Albert R."/>
            <person name="Binder M."/>
            <person name="Bloem J."/>
            <person name="Labutti K."/>
            <person name="Salamov A."/>
            <person name="Andreopoulos B."/>
            <person name="Baker S."/>
            <person name="Barry K."/>
            <person name="Bills G."/>
            <person name="Bluhm B."/>
            <person name="Cannon C."/>
            <person name="Castanera R."/>
            <person name="Culley D."/>
            <person name="Daum C."/>
            <person name="Ezra D."/>
            <person name="Gonzalez J."/>
            <person name="Henrissat B."/>
            <person name="Kuo A."/>
            <person name="Liang C."/>
            <person name="Lipzen A."/>
            <person name="Lutzoni F."/>
            <person name="Magnuson J."/>
            <person name="Mondo S."/>
            <person name="Nolan M."/>
            <person name="Ohm R."/>
            <person name="Pangilinan J."/>
            <person name="Park H.-J."/>
            <person name="Ramirez L."/>
            <person name="Alfaro M."/>
            <person name="Sun H."/>
            <person name="Tritt A."/>
            <person name="Yoshinaga Y."/>
            <person name="Zwiers L.-H."/>
            <person name="Turgeon B."/>
            <person name="Goodwin S."/>
            <person name="Spatafora J."/>
            <person name="Crous P."/>
            <person name="Grigoriev I."/>
        </authorList>
    </citation>
    <scope>NUCLEOTIDE SEQUENCE</scope>
    <source>
        <strain evidence="2">CBS 115976</strain>
    </source>
</reference>
<dbReference type="Gene3D" id="3.40.50.1110">
    <property type="entry name" value="SGNH hydrolase"/>
    <property type="match status" value="1"/>
</dbReference>
<dbReference type="CDD" id="cd01823">
    <property type="entry name" value="SEST_like"/>
    <property type="match status" value="1"/>
</dbReference>
<evidence type="ECO:0000256" key="1">
    <source>
        <dbReference type="SAM" id="SignalP"/>
    </source>
</evidence>
<dbReference type="Proteomes" id="UP000799302">
    <property type="component" value="Unassembled WGS sequence"/>
</dbReference>
<evidence type="ECO:0000313" key="3">
    <source>
        <dbReference type="Proteomes" id="UP000799302"/>
    </source>
</evidence>
<protein>
    <submittedName>
        <fullName evidence="2">SGNH hydrolase</fullName>
    </submittedName>
</protein>
<proteinExistence type="predicted"/>
<evidence type="ECO:0000313" key="2">
    <source>
        <dbReference type="EMBL" id="KAF2674576.1"/>
    </source>
</evidence>
<dbReference type="InterPro" id="IPR037460">
    <property type="entry name" value="SEST-like"/>
</dbReference>
<keyword evidence="3" id="KW-1185">Reference proteome</keyword>
<accession>A0A6A6US43</accession>
<gene>
    <name evidence="2" type="ORF">BT63DRAFT_449565</name>
</gene>
<dbReference type="GO" id="GO:0016788">
    <property type="term" value="F:hydrolase activity, acting on ester bonds"/>
    <property type="evidence" value="ECO:0007669"/>
    <property type="project" value="InterPro"/>
</dbReference>
<dbReference type="AlphaFoldDB" id="A0A6A6US43"/>
<sequence>MVGHLMTACVGLALGPILINANQWVSLGRLPNSFVALGDSFSAGIGSGEFLKSSRDRKDYTCGRQDGAYPWWLTTIVPRAFNDGHVVQLNDFVSCSGAVMKDIDGQLKSLTDTFEVATLSITGNDYGFGEVVKKCVYASYAQTGFVGESAASLACDMAIRSAQTKLGGWNVWNEANVRATIRSVANRALAPGGILFVTGYPAFFAPAFANDVCDDKTFFPSDWFTPLKLRFKIRNDINGAIASANRILAQAVAEVNREDRNGRIEFVDPDASPSSWDTHRFCELSRGDDPRGATNEDVWFNAIDSNLEERNSGWPTPRDGNDLRRAVAERQPNNETAPKLQERDTEAWPDATIALVQASAFHPKRLGNRQIAYNLRYLIATLFKPGNLVSGGNDGCRWSGQQADCYHVPAGCVVLQQDEGVLQAICKDGTRDVEPAGSFD</sequence>
<dbReference type="PANTHER" id="PTHR37981">
    <property type="entry name" value="LIPASE 2"/>
    <property type="match status" value="1"/>
</dbReference>
<dbReference type="EMBL" id="MU004230">
    <property type="protein sequence ID" value="KAF2674576.1"/>
    <property type="molecule type" value="Genomic_DNA"/>
</dbReference>